<accession>A0ABP9EV11</accession>
<protein>
    <recommendedName>
        <fullName evidence="2">Putative regulatory protein FmdB zinc ribbon domain-containing protein</fullName>
    </recommendedName>
</protein>
<dbReference type="SMART" id="SM00834">
    <property type="entry name" value="CxxC_CXXC_SSSS"/>
    <property type="match status" value="1"/>
</dbReference>
<evidence type="ECO:0000313" key="3">
    <source>
        <dbReference type="EMBL" id="GAA4885951.1"/>
    </source>
</evidence>
<keyword evidence="4" id="KW-1185">Reference proteome</keyword>
<gene>
    <name evidence="3" type="ORF">GCM10023203_43060</name>
</gene>
<feature type="compositionally biased region" description="Basic and acidic residues" evidence="1">
    <location>
        <begin position="56"/>
        <end position="66"/>
    </location>
</feature>
<organism evidence="3 4">
    <name type="scientific">Actinomycetospora straminea</name>
    <dbReference type="NCBI Taxonomy" id="663607"/>
    <lineage>
        <taxon>Bacteria</taxon>
        <taxon>Bacillati</taxon>
        <taxon>Actinomycetota</taxon>
        <taxon>Actinomycetes</taxon>
        <taxon>Pseudonocardiales</taxon>
        <taxon>Pseudonocardiaceae</taxon>
        <taxon>Actinomycetospora</taxon>
    </lineage>
</organism>
<dbReference type="Proteomes" id="UP001500457">
    <property type="component" value="Unassembled WGS sequence"/>
</dbReference>
<evidence type="ECO:0000259" key="2">
    <source>
        <dbReference type="SMART" id="SM00834"/>
    </source>
</evidence>
<proteinExistence type="predicted"/>
<dbReference type="InterPro" id="IPR013429">
    <property type="entry name" value="Regulatory_FmdB_Zinc_ribbon"/>
</dbReference>
<evidence type="ECO:0000313" key="4">
    <source>
        <dbReference type="Proteomes" id="UP001500457"/>
    </source>
</evidence>
<dbReference type="NCBIfam" id="TIGR02605">
    <property type="entry name" value="CxxC_CxxC_SSSS"/>
    <property type="match status" value="1"/>
</dbReference>
<feature type="domain" description="Putative regulatory protein FmdB zinc ribbon" evidence="2">
    <location>
        <begin position="1"/>
        <end position="41"/>
    </location>
</feature>
<name>A0ABP9EV11_9PSEU</name>
<sequence length="78" mass="8466">MATYAYRCPDCGAFDTIRPMGEAPERVECPRCAAPSPRAWTAPRLAGMNPALRSALAREEASRDAPEVVTRASGTTRR</sequence>
<dbReference type="Pfam" id="PF09723">
    <property type="entry name" value="Zn_ribbon_8"/>
    <property type="match status" value="1"/>
</dbReference>
<reference evidence="4" key="1">
    <citation type="journal article" date="2019" name="Int. J. Syst. Evol. Microbiol.">
        <title>The Global Catalogue of Microorganisms (GCM) 10K type strain sequencing project: providing services to taxonomists for standard genome sequencing and annotation.</title>
        <authorList>
            <consortium name="The Broad Institute Genomics Platform"/>
            <consortium name="The Broad Institute Genome Sequencing Center for Infectious Disease"/>
            <person name="Wu L."/>
            <person name="Ma J."/>
        </authorList>
    </citation>
    <scope>NUCLEOTIDE SEQUENCE [LARGE SCALE GENOMIC DNA]</scope>
    <source>
        <strain evidence="4">JCM 17983</strain>
    </source>
</reference>
<comment type="caution">
    <text evidence="3">The sequence shown here is derived from an EMBL/GenBank/DDBJ whole genome shotgun (WGS) entry which is preliminary data.</text>
</comment>
<feature type="region of interest" description="Disordered" evidence="1">
    <location>
        <begin position="56"/>
        <end position="78"/>
    </location>
</feature>
<dbReference type="RefSeq" id="WP_420791565.1">
    <property type="nucleotide sequence ID" value="NZ_BAABHQ010000013.1"/>
</dbReference>
<dbReference type="EMBL" id="BAABHQ010000013">
    <property type="protein sequence ID" value="GAA4885951.1"/>
    <property type="molecule type" value="Genomic_DNA"/>
</dbReference>
<evidence type="ECO:0000256" key="1">
    <source>
        <dbReference type="SAM" id="MobiDB-lite"/>
    </source>
</evidence>